<accession>A0A1E5ITF0</accession>
<dbReference type="OrthoDB" id="335726at2"/>
<comment type="caution">
    <text evidence="3">The sequence shown here is derived from an EMBL/GenBank/DDBJ whole genome shotgun (WGS) entry which is preliminary data.</text>
</comment>
<dbReference type="InterPro" id="IPR002347">
    <property type="entry name" value="SDR_fam"/>
</dbReference>
<evidence type="ECO:0000256" key="1">
    <source>
        <dbReference type="ARBA" id="ARBA00006484"/>
    </source>
</evidence>
<name>A0A1E5ITF0_SHECO</name>
<gene>
    <name evidence="3" type="ORF">BEL05_00300</name>
</gene>
<dbReference type="GO" id="GO:0016491">
    <property type="term" value="F:oxidoreductase activity"/>
    <property type="evidence" value="ECO:0007669"/>
    <property type="project" value="UniProtKB-KW"/>
</dbReference>
<dbReference type="AlphaFoldDB" id="A0A1E5ITF0"/>
<dbReference type="PANTHER" id="PTHR44196">
    <property type="entry name" value="DEHYDROGENASE/REDUCTASE SDR FAMILY MEMBER 7B"/>
    <property type="match status" value="1"/>
</dbReference>
<sequence length="238" mass="26188">MRIMITGATSGIGKALTVAYAGAGHQVIACGRSADKLDELKQESSHIDSLCFDLTDFDNYPNFASEQTGLDLLIFNAGDCEYIDDALNFDAKRFERVININLISVAYGLQAWLKHLKPGGRLVLVSSSARFLPLPRAEAYGASKAALSYLGRTLAIDLEKHQLAVTTVHPGFVDTPLTERNTFAMPMIVSSEQAAAKIIQGLDKGLDEISFPSVFIFLMKCLRCLPFSWWRKVAKRIV</sequence>
<dbReference type="EMBL" id="MCBT01000037">
    <property type="protein sequence ID" value="OEG73707.1"/>
    <property type="molecule type" value="Genomic_DNA"/>
</dbReference>
<dbReference type="InterPro" id="IPR036291">
    <property type="entry name" value="NAD(P)-bd_dom_sf"/>
</dbReference>
<organism evidence="3 4">
    <name type="scientific">Shewanella colwelliana</name>
    <name type="common">Alteromonas colwelliana</name>
    <dbReference type="NCBI Taxonomy" id="23"/>
    <lineage>
        <taxon>Bacteria</taxon>
        <taxon>Pseudomonadati</taxon>
        <taxon>Pseudomonadota</taxon>
        <taxon>Gammaproteobacteria</taxon>
        <taxon>Alteromonadales</taxon>
        <taxon>Shewanellaceae</taxon>
        <taxon>Shewanella</taxon>
    </lineage>
</organism>
<dbReference type="SUPFAM" id="SSF51735">
    <property type="entry name" value="NAD(P)-binding Rossmann-fold domains"/>
    <property type="match status" value="1"/>
</dbReference>
<dbReference type="PRINTS" id="PR00081">
    <property type="entry name" value="GDHRDH"/>
</dbReference>
<comment type="similarity">
    <text evidence="1">Belongs to the short-chain dehydrogenases/reductases (SDR) family.</text>
</comment>
<keyword evidence="2" id="KW-0560">Oxidoreductase</keyword>
<dbReference type="Pfam" id="PF00106">
    <property type="entry name" value="adh_short"/>
    <property type="match status" value="1"/>
</dbReference>
<dbReference type="Gene3D" id="3.40.50.720">
    <property type="entry name" value="NAD(P)-binding Rossmann-like Domain"/>
    <property type="match status" value="1"/>
</dbReference>
<dbReference type="STRING" id="23.BEL05_00300"/>
<dbReference type="InterPro" id="IPR020904">
    <property type="entry name" value="Sc_DH/Rdtase_CS"/>
</dbReference>
<dbReference type="Proteomes" id="UP000095230">
    <property type="component" value="Unassembled WGS sequence"/>
</dbReference>
<dbReference type="RefSeq" id="WP_069671290.1">
    <property type="nucleotide sequence ID" value="NZ_MCBT01000037.1"/>
</dbReference>
<dbReference type="PANTHER" id="PTHR44196:SF1">
    <property type="entry name" value="DEHYDROGENASE_REDUCTASE SDR FAMILY MEMBER 7B"/>
    <property type="match status" value="1"/>
</dbReference>
<evidence type="ECO:0000313" key="4">
    <source>
        <dbReference type="Proteomes" id="UP000095230"/>
    </source>
</evidence>
<protein>
    <submittedName>
        <fullName evidence="3">Short-chain dehydrogenase</fullName>
    </submittedName>
</protein>
<reference evidence="3 4" key="1">
    <citation type="submission" date="2016-07" db="EMBL/GenBank/DDBJ databases">
        <title>Whole-genome of two Shewanella species isolated from a digestive organ of sea cucumber Apostichopus japonicus Selenka 1867.</title>
        <authorList>
            <person name="Hong H.-H."/>
            <person name="Choi H."/>
            <person name="Cheon S."/>
            <person name="Oh J.-S."/>
            <person name="Lee H.-G."/>
            <person name="Park C."/>
        </authorList>
    </citation>
    <scope>NUCLEOTIDE SEQUENCE [LARGE SCALE GENOMIC DNA]</scope>
    <source>
        <strain evidence="3 4">CSB03KR</strain>
    </source>
</reference>
<evidence type="ECO:0000313" key="3">
    <source>
        <dbReference type="EMBL" id="OEG73707.1"/>
    </source>
</evidence>
<dbReference type="GO" id="GO:0016020">
    <property type="term" value="C:membrane"/>
    <property type="evidence" value="ECO:0007669"/>
    <property type="project" value="TreeGrafter"/>
</dbReference>
<dbReference type="PROSITE" id="PS00061">
    <property type="entry name" value="ADH_SHORT"/>
    <property type="match status" value="1"/>
</dbReference>
<evidence type="ECO:0000256" key="2">
    <source>
        <dbReference type="ARBA" id="ARBA00023002"/>
    </source>
</evidence>
<proteinExistence type="inferred from homology"/>